<dbReference type="HOGENOM" id="CLU_1972014_0_0_1"/>
<keyword evidence="3" id="KW-1185">Reference proteome</keyword>
<reference evidence="2 3" key="1">
    <citation type="journal article" date="2015" name="Genome Announc.">
        <title>Draft Genome Sequence and Gene Annotation of the Entomopathogenic Fungus Verticillium hemipterigenum.</title>
        <authorList>
            <person name="Horn F."/>
            <person name="Habel A."/>
            <person name="Scharf D.H."/>
            <person name="Dworschak J."/>
            <person name="Brakhage A.A."/>
            <person name="Guthke R."/>
            <person name="Hertweck C."/>
            <person name="Linde J."/>
        </authorList>
    </citation>
    <scope>NUCLEOTIDE SEQUENCE [LARGE SCALE GENOMIC DNA]</scope>
</reference>
<dbReference type="OrthoDB" id="4795535at2759"/>
<dbReference type="AlphaFoldDB" id="A0A0A1TQ27"/>
<evidence type="ECO:0000256" key="1">
    <source>
        <dbReference type="SAM" id="MobiDB-lite"/>
    </source>
</evidence>
<feature type="region of interest" description="Disordered" evidence="1">
    <location>
        <begin position="105"/>
        <end position="127"/>
    </location>
</feature>
<organism evidence="2 3">
    <name type="scientific">[Torrubiella] hemipterigena</name>
    <dbReference type="NCBI Taxonomy" id="1531966"/>
    <lineage>
        <taxon>Eukaryota</taxon>
        <taxon>Fungi</taxon>
        <taxon>Dikarya</taxon>
        <taxon>Ascomycota</taxon>
        <taxon>Pezizomycotina</taxon>
        <taxon>Sordariomycetes</taxon>
        <taxon>Hypocreomycetidae</taxon>
        <taxon>Hypocreales</taxon>
        <taxon>Clavicipitaceae</taxon>
        <taxon>Clavicipitaceae incertae sedis</taxon>
        <taxon>'Torrubiella' clade</taxon>
    </lineage>
</organism>
<gene>
    <name evidence="2" type="ORF">VHEMI09256</name>
</gene>
<proteinExistence type="predicted"/>
<dbReference type="EMBL" id="CDHN01000006">
    <property type="protein sequence ID" value="CEJ93683.1"/>
    <property type="molecule type" value="Genomic_DNA"/>
</dbReference>
<sequence>MPNCAMSTPSQPLLASLLPVSPDQDLLYWNSKRSVGLTPEQVQGILRRARSGDFWLSTPDVPEKNALRVLALAIDPETGDSLLHIATTFTGERLGVQRVIHQTAQKSCGLDRSRGPRERASNTLGSP</sequence>
<name>A0A0A1TQ27_9HYPO</name>
<accession>A0A0A1TQ27</accession>
<feature type="compositionally biased region" description="Basic and acidic residues" evidence="1">
    <location>
        <begin position="109"/>
        <end position="120"/>
    </location>
</feature>
<evidence type="ECO:0000313" key="2">
    <source>
        <dbReference type="EMBL" id="CEJ93683.1"/>
    </source>
</evidence>
<dbReference type="Proteomes" id="UP000039046">
    <property type="component" value="Unassembled WGS sequence"/>
</dbReference>
<evidence type="ECO:0000313" key="3">
    <source>
        <dbReference type="Proteomes" id="UP000039046"/>
    </source>
</evidence>
<protein>
    <submittedName>
        <fullName evidence="2">Uncharacterized protein</fullName>
    </submittedName>
</protein>